<keyword evidence="1" id="KW-0812">Transmembrane</keyword>
<feature type="transmembrane region" description="Helical" evidence="1">
    <location>
        <begin position="25"/>
        <end position="46"/>
    </location>
</feature>
<evidence type="ECO:0008006" key="4">
    <source>
        <dbReference type="Google" id="ProtNLM"/>
    </source>
</evidence>
<sequence>MNNQTLIQSLSNNLQPVKPTLSPNLIALIWLSAAVAALAIAANFLWPVRGDLWQLITHNVRFTIELINVVAAIVMLTLAAFRSAVPGENSATPARWGGLLTLTWLAQYAVGIWLPTAEDRTPPSEFMCWVFIISYALLFFIPAMITCLRLYPLAPKRTGFYCSLAAGLIPTAYMHIACAYSISHIFSAHILPLAVLALAATAVFAVLYRRKQRKKIDR</sequence>
<dbReference type="InterPro" id="IPR009495">
    <property type="entry name" value="NrsF"/>
</dbReference>
<name>A0AAV3U9N8_9ALTE</name>
<feature type="transmembrane region" description="Helical" evidence="1">
    <location>
        <begin position="126"/>
        <end position="148"/>
    </location>
</feature>
<keyword evidence="1" id="KW-0472">Membrane</keyword>
<gene>
    <name evidence="2" type="ORF">GCM10025791_45430</name>
</gene>
<evidence type="ECO:0000313" key="3">
    <source>
        <dbReference type="Proteomes" id="UP001409585"/>
    </source>
</evidence>
<keyword evidence="3" id="KW-1185">Reference proteome</keyword>
<accession>A0AAV3U9N8</accession>
<feature type="transmembrane region" description="Helical" evidence="1">
    <location>
        <begin position="96"/>
        <end position="114"/>
    </location>
</feature>
<comment type="caution">
    <text evidence="2">The sequence shown here is derived from an EMBL/GenBank/DDBJ whole genome shotgun (WGS) entry which is preliminary data.</text>
</comment>
<protein>
    <recommendedName>
        <fullName evidence="4">DUF1109 domain-containing protein</fullName>
    </recommendedName>
</protein>
<feature type="transmembrane region" description="Helical" evidence="1">
    <location>
        <begin position="66"/>
        <end position="84"/>
    </location>
</feature>
<feature type="transmembrane region" description="Helical" evidence="1">
    <location>
        <begin position="188"/>
        <end position="208"/>
    </location>
</feature>
<dbReference type="Proteomes" id="UP001409585">
    <property type="component" value="Unassembled WGS sequence"/>
</dbReference>
<dbReference type="RefSeq" id="WP_345427661.1">
    <property type="nucleotide sequence ID" value="NZ_AP031496.1"/>
</dbReference>
<organism evidence="2 3">
    <name type="scientific">Halioxenophilus aromaticivorans</name>
    <dbReference type="NCBI Taxonomy" id="1306992"/>
    <lineage>
        <taxon>Bacteria</taxon>
        <taxon>Pseudomonadati</taxon>
        <taxon>Pseudomonadota</taxon>
        <taxon>Gammaproteobacteria</taxon>
        <taxon>Alteromonadales</taxon>
        <taxon>Alteromonadaceae</taxon>
        <taxon>Halioxenophilus</taxon>
    </lineage>
</organism>
<dbReference type="AlphaFoldDB" id="A0AAV3U9N8"/>
<evidence type="ECO:0000313" key="2">
    <source>
        <dbReference type="EMBL" id="GAA4959338.1"/>
    </source>
</evidence>
<keyword evidence="1" id="KW-1133">Transmembrane helix</keyword>
<dbReference type="Pfam" id="PF06532">
    <property type="entry name" value="NrsF"/>
    <property type="match status" value="1"/>
</dbReference>
<dbReference type="EMBL" id="BAABLX010000077">
    <property type="protein sequence ID" value="GAA4959338.1"/>
    <property type="molecule type" value="Genomic_DNA"/>
</dbReference>
<proteinExistence type="predicted"/>
<feature type="transmembrane region" description="Helical" evidence="1">
    <location>
        <begin position="160"/>
        <end position="182"/>
    </location>
</feature>
<reference evidence="3" key="1">
    <citation type="journal article" date="2019" name="Int. J. Syst. Evol. Microbiol.">
        <title>The Global Catalogue of Microorganisms (GCM) 10K type strain sequencing project: providing services to taxonomists for standard genome sequencing and annotation.</title>
        <authorList>
            <consortium name="The Broad Institute Genomics Platform"/>
            <consortium name="The Broad Institute Genome Sequencing Center for Infectious Disease"/>
            <person name="Wu L."/>
            <person name="Ma J."/>
        </authorList>
    </citation>
    <scope>NUCLEOTIDE SEQUENCE [LARGE SCALE GENOMIC DNA]</scope>
    <source>
        <strain evidence="3">JCM 19134</strain>
    </source>
</reference>
<evidence type="ECO:0000256" key="1">
    <source>
        <dbReference type="SAM" id="Phobius"/>
    </source>
</evidence>